<dbReference type="InterPro" id="IPR036612">
    <property type="entry name" value="KH_dom_type_1_sf"/>
</dbReference>
<dbReference type="SMART" id="SM00322">
    <property type="entry name" value="KH"/>
    <property type="match status" value="1"/>
</dbReference>
<dbReference type="Proteomes" id="UP000297245">
    <property type="component" value="Unassembled WGS sequence"/>
</dbReference>
<sequence>MATPAVPPNLLAYCQLLHSELRRLHDRLDLLQFGKHASSTPTGHSWRLGAQPPLDFSTPGPSYSADTPAPTPTTHTIGHISVPLAQTHPTAEGKPDRYSCTLVVPDSVVGHLVGRGGKGLHQVHDISGARVQAFTLKSGQSGERHVTIRGTDTQISEALVAFGRRIMRKHVRSKKKSSSHSSEGTTVPPLANPPVGVQSREGPTVVDVSNTAASRYVPPHNRSKHADGAAHKSELIVPQVKQPKQSQVHLPSSNATSLSLQSQPRTHTTSTQAMASPSPPISHSHTTPTAPSVAMGSLTPSVMMASASSSATPVTWSGSPMQIDVLSLLGGSRGGKQTARRSHPFIPRH</sequence>
<dbReference type="PROSITE" id="PS50084">
    <property type="entry name" value="KH_TYPE_1"/>
    <property type="match status" value="1"/>
</dbReference>
<evidence type="ECO:0000313" key="5">
    <source>
        <dbReference type="Proteomes" id="UP000297245"/>
    </source>
</evidence>
<dbReference type="InterPro" id="IPR004087">
    <property type="entry name" value="KH_dom"/>
</dbReference>
<feature type="compositionally biased region" description="Low complexity" evidence="2">
    <location>
        <begin position="281"/>
        <end position="292"/>
    </location>
</feature>
<dbReference type="AlphaFoldDB" id="A0A4S8KN18"/>
<name>A0A4S8KN18_DENBC</name>
<proteinExistence type="predicted"/>
<accession>A0A4S8KN18</accession>
<feature type="compositionally biased region" description="Basic residues" evidence="2">
    <location>
        <begin position="338"/>
        <end position="349"/>
    </location>
</feature>
<dbReference type="GO" id="GO:0003723">
    <property type="term" value="F:RNA binding"/>
    <property type="evidence" value="ECO:0007669"/>
    <property type="project" value="UniProtKB-UniRule"/>
</dbReference>
<keyword evidence="5" id="KW-1185">Reference proteome</keyword>
<evidence type="ECO:0000256" key="1">
    <source>
        <dbReference type="PROSITE-ProRule" id="PRU00117"/>
    </source>
</evidence>
<feature type="region of interest" description="Disordered" evidence="2">
    <location>
        <begin position="330"/>
        <end position="349"/>
    </location>
</feature>
<reference evidence="4 5" key="1">
    <citation type="journal article" date="2019" name="Nat. Ecol. Evol.">
        <title>Megaphylogeny resolves global patterns of mushroom evolution.</title>
        <authorList>
            <person name="Varga T."/>
            <person name="Krizsan K."/>
            <person name="Foldi C."/>
            <person name="Dima B."/>
            <person name="Sanchez-Garcia M."/>
            <person name="Sanchez-Ramirez S."/>
            <person name="Szollosi G.J."/>
            <person name="Szarkandi J.G."/>
            <person name="Papp V."/>
            <person name="Albert L."/>
            <person name="Andreopoulos W."/>
            <person name="Angelini C."/>
            <person name="Antonin V."/>
            <person name="Barry K.W."/>
            <person name="Bougher N.L."/>
            <person name="Buchanan P."/>
            <person name="Buyck B."/>
            <person name="Bense V."/>
            <person name="Catcheside P."/>
            <person name="Chovatia M."/>
            <person name="Cooper J."/>
            <person name="Damon W."/>
            <person name="Desjardin D."/>
            <person name="Finy P."/>
            <person name="Geml J."/>
            <person name="Haridas S."/>
            <person name="Hughes K."/>
            <person name="Justo A."/>
            <person name="Karasinski D."/>
            <person name="Kautmanova I."/>
            <person name="Kiss B."/>
            <person name="Kocsube S."/>
            <person name="Kotiranta H."/>
            <person name="LaButti K.M."/>
            <person name="Lechner B.E."/>
            <person name="Liimatainen K."/>
            <person name="Lipzen A."/>
            <person name="Lukacs Z."/>
            <person name="Mihaltcheva S."/>
            <person name="Morgado L.N."/>
            <person name="Niskanen T."/>
            <person name="Noordeloos M.E."/>
            <person name="Ohm R.A."/>
            <person name="Ortiz-Santana B."/>
            <person name="Ovrebo C."/>
            <person name="Racz N."/>
            <person name="Riley R."/>
            <person name="Savchenko A."/>
            <person name="Shiryaev A."/>
            <person name="Soop K."/>
            <person name="Spirin V."/>
            <person name="Szebenyi C."/>
            <person name="Tomsovsky M."/>
            <person name="Tulloss R.E."/>
            <person name="Uehling J."/>
            <person name="Grigoriev I.V."/>
            <person name="Vagvolgyi C."/>
            <person name="Papp T."/>
            <person name="Martin F.M."/>
            <person name="Miettinen O."/>
            <person name="Hibbett D.S."/>
            <person name="Nagy L.G."/>
        </authorList>
    </citation>
    <scope>NUCLEOTIDE SEQUENCE [LARGE SCALE GENOMIC DNA]</scope>
    <source>
        <strain evidence="4 5">CBS 962.96</strain>
    </source>
</reference>
<keyword evidence="1" id="KW-0694">RNA-binding</keyword>
<evidence type="ECO:0000313" key="4">
    <source>
        <dbReference type="EMBL" id="THU76940.1"/>
    </source>
</evidence>
<feature type="compositionally biased region" description="Basic residues" evidence="2">
    <location>
        <begin position="169"/>
        <end position="178"/>
    </location>
</feature>
<dbReference type="Pfam" id="PF00013">
    <property type="entry name" value="KH_1"/>
    <property type="match status" value="1"/>
</dbReference>
<feature type="domain" description="K Homology" evidence="3">
    <location>
        <begin position="96"/>
        <end position="167"/>
    </location>
</feature>
<dbReference type="EMBL" id="ML180642">
    <property type="protein sequence ID" value="THU76940.1"/>
    <property type="molecule type" value="Genomic_DNA"/>
</dbReference>
<feature type="region of interest" description="Disordered" evidence="2">
    <location>
        <begin position="38"/>
        <end position="71"/>
    </location>
</feature>
<dbReference type="Gene3D" id="3.30.1370.10">
    <property type="entry name" value="K Homology domain, type 1"/>
    <property type="match status" value="1"/>
</dbReference>
<evidence type="ECO:0000259" key="3">
    <source>
        <dbReference type="SMART" id="SM00322"/>
    </source>
</evidence>
<feature type="region of interest" description="Disordered" evidence="2">
    <location>
        <begin position="241"/>
        <end position="295"/>
    </location>
</feature>
<evidence type="ECO:0000256" key="2">
    <source>
        <dbReference type="SAM" id="MobiDB-lite"/>
    </source>
</evidence>
<dbReference type="CDD" id="cd00105">
    <property type="entry name" value="KH-I"/>
    <property type="match status" value="1"/>
</dbReference>
<dbReference type="OrthoDB" id="3056080at2759"/>
<feature type="compositionally biased region" description="Polar residues" evidence="2">
    <location>
        <begin position="249"/>
        <end position="274"/>
    </location>
</feature>
<dbReference type="InterPro" id="IPR004088">
    <property type="entry name" value="KH_dom_type_1"/>
</dbReference>
<dbReference type="SUPFAM" id="SSF54791">
    <property type="entry name" value="Eukaryotic type KH-domain (KH-domain type I)"/>
    <property type="match status" value="1"/>
</dbReference>
<protein>
    <recommendedName>
        <fullName evidence="3">K Homology domain-containing protein</fullName>
    </recommendedName>
</protein>
<organism evidence="4 5">
    <name type="scientific">Dendrothele bispora (strain CBS 962.96)</name>
    <dbReference type="NCBI Taxonomy" id="1314807"/>
    <lineage>
        <taxon>Eukaryota</taxon>
        <taxon>Fungi</taxon>
        <taxon>Dikarya</taxon>
        <taxon>Basidiomycota</taxon>
        <taxon>Agaricomycotina</taxon>
        <taxon>Agaricomycetes</taxon>
        <taxon>Agaricomycetidae</taxon>
        <taxon>Agaricales</taxon>
        <taxon>Agaricales incertae sedis</taxon>
        <taxon>Dendrothele</taxon>
    </lineage>
</organism>
<gene>
    <name evidence="4" type="ORF">K435DRAFT_974200</name>
</gene>
<feature type="region of interest" description="Disordered" evidence="2">
    <location>
        <begin position="169"/>
        <end position="202"/>
    </location>
</feature>